<dbReference type="Gene3D" id="1.25.40.60">
    <property type="match status" value="1"/>
</dbReference>
<sequence length="716" mass="78163">MLNLHSGKSKNNTTNGFNSPSSLRSNYEPKNNEDEDELIWKALIFDSFCRDIVSTVLKVSDLRENGVTVHMMLDSPRSKISDAPAIYFVQPTSENIQKITDDMINDLYDLYYLNFSSSIPRNLVEELAVSTVASKTSHQISQVYDKYINYICPEENMFSLGIKDAYKLTHDPTITDNEIQKLVEQIVSSLFSVLVTLKTIPLIAAAKGGAAEMIAARLNQKIRDHTLHSKSNLLADINGEGWLGGTTMTNPNGRPVLLLLDRDFDLSTMLAHSWTYQSLIHDVLDMNLNQITIETEIDGNMKKKSYDVDIRDDFWAQMASKPFPEAAIGIDEASTSFKKEADEITRVGGVGSLDDMQELDFGASTKQLQKAINMLPELTARKATIDMHMNVATAVLQKIKDRQLDVLYQIEESISKQTKQSILDTIRSKERGTPTDKMRVFIMYLLSKQTRSQSGGDVSGDNMLRADDASNIGLGGKRGINLVEGMEEFEQALQEAGCNMDPLFYVKKLQSLTRMTIGAASSSPGTVSTDFLGKFTSIGSKLTGLGDGSGLGNLLAGVKSFLPSNKDLPVSQLVKVIMEGSSQSSSSPSIAGGAFSSSFGSGGTRSNNVDNSTLGVSNGVLQSLGVSSGINVFDPIQIRQSTYSSALRSGGAGSHTGGFQNAIVFVVGGASYLEYMNLQDFSNRSQQKRNIIYGSTDIVNPESFIKQLGDLNKAQI</sequence>
<dbReference type="OrthoDB" id="10251230at2759"/>
<reference evidence="3 4" key="1">
    <citation type="journal article" date="2018" name="MBio">
        <title>Comparative Genomics Reveals the Core Gene Toolbox for the Fungus-Insect Symbiosis.</title>
        <authorList>
            <person name="Wang Y."/>
            <person name="Stata M."/>
            <person name="Wang W."/>
            <person name="Stajich J.E."/>
            <person name="White M.M."/>
            <person name="Moncalvo J.M."/>
        </authorList>
    </citation>
    <scope>NUCLEOTIDE SEQUENCE [LARGE SCALE GENOMIC DNA]</scope>
    <source>
        <strain evidence="3 4">AUS-77-4</strain>
    </source>
</reference>
<proteinExistence type="inferred from homology"/>
<dbReference type="InterPro" id="IPR027482">
    <property type="entry name" value="Sec1-like_dom2"/>
</dbReference>
<dbReference type="InterPro" id="IPR036045">
    <property type="entry name" value="Sec1-like_sf"/>
</dbReference>
<dbReference type="SUPFAM" id="SSF56815">
    <property type="entry name" value="Sec1/munc18-like (SM) proteins"/>
    <property type="match status" value="2"/>
</dbReference>
<evidence type="ECO:0000313" key="4">
    <source>
        <dbReference type="Proteomes" id="UP000245699"/>
    </source>
</evidence>
<comment type="similarity">
    <text evidence="1">Belongs to the STXBP/unc-18/SEC1 family.</text>
</comment>
<dbReference type="STRING" id="61424.A0A2T9XX12"/>
<evidence type="ECO:0000256" key="1">
    <source>
        <dbReference type="ARBA" id="ARBA00009884"/>
    </source>
</evidence>
<dbReference type="Proteomes" id="UP000245699">
    <property type="component" value="Unassembled WGS sequence"/>
</dbReference>
<name>A0A2T9XX12_9FUNG</name>
<keyword evidence="4" id="KW-1185">Reference proteome</keyword>
<comment type="caution">
    <text evidence="3">The sequence shown here is derived from an EMBL/GenBank/DDBJ whole genome shotgun (WGS) entry which is preliminary data.</text>
</comment>
<dbReference type="InterPro" id="IPR001619">
    <property type="entry name" value="Sec1-like"/>
</dbReference>
<dbReference type="Pfam" id="PF00995">
    <property type="entry name" value="Sec1"/>
    <property type="match status" value="1"/>
</dbReference>
<dbReference type="EMBL" id="MBFT01001259">
    <property type="protein sequence ID" value="PVU84626.1"/>
    <property type="molecule type" value="Genomic_DNA"/>
</dbReference>
<gene>
    <name evidence="3" type="ORF">BB559_007509</name>
</gene>
<dbReference type="Gene3D" id="3.40.50.1910">
    <property type="match status" value="2"/>
</dbReference>
<accession>A0A2T9XX12</accession>
<protein>
    <recommendedName>
        <fullName evidence="5">Sec1-like protein</fullName>
    </recommendedName>
</protein>
<dbReference type="InterPro" id="IPR043154">
    <property type="entry name" value="Sec-1-like_dom1"/>
</dbReference>
<organism evidence="3 4">
    <name type="scientific">Furculomyces boomerangus</name>
    <dbReference type="NCBI Taxonomy" id="61424"/>
    <lineage>
        <taxon>Eukaryota</taxon>
        <taxon>Fungi</taxon>
        <taxon>Fungi incertae sedis</taxon>
        <taxon>Zoopagomycota</taxon>
        <taxon>Kickxellomycotina</taxon>
        <taxon>Harpellomycetes</taxon>
        <taxon>Harpellales</taxon>
        <taxon>Harpellaceae</taxon>
        <taxon>Furculomyces</taxon>
    </lineage>
</organism>
<dbReference type="PANTHER" id="PTHR11679">
    <property type="entry name" value="VESICLE PROTEIN SORTING-ASSOCIATED"/>
    <property type="match status" value="1"/>
</dbReference>
<dbReference type="PIRSF" id="PIRSF005715">
    <property type="entry name" value="VPS45_Sec1"/>
    <property type="match status" value="1"/>
</dbReference>
<evidence type="ECO:0000313" key="3">
    <source>
        <dbReference type="EMBL" id="PVU84626.1"/>
    </source>
</evidence>
<evidence type="ECO:0008006" key="5">
    <source>
        <dbReference type="Google" id="ProtNLM"/>
    </source>
</evidence>
<dbReference type="GO" id="GO:0016192">
    <property type="term" value="P:vesicle-mediated transport"/>
    <property type="evidence" value="ECO:0007669"/>
    <property type="project" value="InterPro"/>
</dbReference>
<dbReference type="Gene3D" id="3.40.50.2060">
    <property type="match status" value="1"/>
</dbReference>
<feature type="compositionally biased region" description="Polar residues" evidence="2">
    <location>
        <begin position="9"/>
        <end position="29"/>
    </location>
</feature>
<feature type="region of interest" description="Disordered" evidence="2">
    <location>
        <begin position="1"/>
        <end position="30"/>
    </location>
</feature>
<dbReference type="AlphaFoldDB" id="A0A2T9XX12"/>
<evidence type="ECO:0000256" key="2">
    <source>
        <dbReference type="SAM" id="MobiDB-lite"/>
    </source>
</evidence>